<evidence type="ECO:0000313" key="2">
    <source>
        <dbReference type="Proteomes" id="UP000237000"/>
    </source>
</evidence>
<comment type="caution">
    <text evidence="1">The sequence shown here is derived from an EMBL/GenBank/DDBJ whole genome shotgun (WGS) entry which is preliminary data.</text>
</comment>
<accession>A0A2P5G213</accession>
<proteinExistence type="predicted"/>
<organism evidence="1 2">
    <name type="scientific">Trema orientale</name>
    <name type="common">Charcoal tree</name>
    <name type="synonym">Celtis orientalis</name>
    <dbReference type="NCBI Taxonomy" id="63057"/>
    <lineage>
        <taxon>Eukaryota</taxon>
        <taxon>Viridiplantae</taxon>
        <taxon>Streptophyta</taxon>
        <taxon>Embryophyta</taxon>
        <taxon>Tracheophyta</taxon>
        <taxon>Spermatophyta</taxon>
        <taxon>Magnoliopsida</taxon>
        <taxon>eudicotyledons</taxon>
        <taxon>Gunneridae</taxon>
        <taxon>Pentapetalae</taxon>
        <taxon>rosids</taxon>
        <taxon>fabids</taxon>
        <taxon>Rosales</taxon>
        <taxon>Cannabaceae</taxon>
        <taxon>Trema</taxon>
    </lineage>
</organism>
<protein>
    <submittedName>
        <fullName evidence="1">Uncharacterized protein</fullName>
    </submittedName>
</protein>
<name>A0A2P5G213_TREOI</name>
<dbReference type="AlphaFoldDB" id="A0A2P5G213"/>
<dbReference type="EMBL" id="JXTC01000001">
    <property type="protein sequence ID" value="POO04057.1"/>
    <property type="molecule type" value="Genomic_DNA"/>
</dbReference>
<sequence length="47" mass="5719">MKRQRCYFSLIIILGVYLYVKSSTHERSFKLENYLKISVKIFCTREI</sequence>
<dbReference type="Proteomes" id="UP000237000">
    <property type="component" value="Unassembled WGS sequence"/>
</dbReference>
<dbReference type="InParanoid" id="A0A2P5G213"/>
<gene>
    <name evidence="1" type="ORF">TorRG33x02_003610</name>
</gene>
<evidence type="ECO:0000313" key="1">
    <source>
        <dbReference type="EMBL" id="POO04057.1"/>
    </source>
</evidence>
<reference evidence="2" key="1">
    <citation type="submission" date="2016-06" db="EMBL/GenBank/DDBJ databases">
        <title>Parallel loss of symbiosis genes in relatives of nitrogen-fixing non-legume Parasponia.</title>
        <authorList>
            <person name="Van Velzen R."/>
            <person name="Holmer R."/>
            <person name="Bu F."/>
            <person name="Rutten L."/>
            <person name="Van Zeijl A."/>
            <person name="Liu W."/>
            <person name="Santuari L."/>
            <person name="Cao Q."/>
            <person name="Sharma T."/>
            <person name="Shen D."/>
            <person name="Roswanjaya Y."/>
            <person name="Wardhani T."/>
            <person name="Kalhor M.S."/>
            <person name="Jansen J."/>
            <person name="Van den Hoogen J."/>
            <person name="Gungor B."/>
            <person name="Hartog M."/>
            <person name="Hontelez J."/>
            <person name="Verver J."/>
            <person name="Yang W.-C."/>
            <person name="Schijlen E."/>
            <person name="Repin R."/>
            <person name="Schilthuizen M."/>
            <person name="Schranz E."/>
            <person name="Heidstra R."/>
            <person name="Miyata K."/>
            <person name="Fedorova E."/>
            <person name="Kohlen W."/>
            <person name="Bisseling T."/>
            <person name="Smit S."/>
            <person name="Geurts R."/>
        </authorList>
    </citation>
    <scope>NUCLEOTIDE SEQUENCE [LARGE SCALE GENOMIC DNA]</scope>
    <source>
        <strain evidence="2">cv. RG33-2</strain>
    </source>
</reference>
<keyword evidence="2" id="KW-1185">Reference proteome</keyword>